<reference evidence="4" key="1">
    <citation type="submission" date="2022-08" db="EMBL/GenBank/DDBJ databases">
        <authorList>
            <person name="Zhang D."/>
        </authorList>
    </citation>
    <scope>NUCLEOTIDE SEQUENCE</scope>
    <source>
        <strain evidence="4">XJ19-11</strain>
    </source>
</reference>
<comment type="caution">
    <text evidence="4">The sequence shown here is derived from an EMBL/GenBank/DDBJ whole genome shotgun (WGS) entry which is preliminary data.</text>
</comment>
<name>A0A9X2P701_9BACT</name>
<evidence type="ECO:0000259" key="3">
    <source>
        <dbReference type="Pfam" id="PF02397"/>
    </source>
</evidence>
<keyword evidence="5" id="KW-1185">Reference proteome</keyword>
<sequence length="201" mass="23194">MYSVFFKRPIDLFLSCLLIILLFPIMVIVGLLLAIHNKGNPFFIQKRPGKHGKLFRLIKFKTMVFAVNSHGELLSDRERLKGLGKIIRKSSLDELPQLWNVLVGDMSLIGPRPLLEEYLPLYNAEQSRRHLVRPGITGLAQVNGRNSISWEKKFEFDVFYVNNLSLKLDIEILILTLMKFFRPEGINQKGHTTMPKFKGSR</sequence>
<dbReference type="InterPro" id="IPR003362">
    <property type="entry name" value="Bact_transf"/>
</dbReference>
<dbReference type="RefSeq" id="WP_258423334.1">
    <property type="nucleotide sequence ID" value="NZ_JANSUY010000007.1"/>
</dbReference>
<dbReference type="AlphaFoldDB" id="A0A9X2P701"/>
<dbReference type="EMBL" id="JANSUY010000007">
    <property type="protein sequence ID" value="MCR9015478.1"/>
    <property type="molecule type" value="Genomic_DNA"/>
</dbReference>
<keyword evidence="2" id="KW-1133">Transmembrane helix</keyword>
<evidence type="ECO:0000256" key="2">
    <source>
        <dbReference type="SAM" id="Phobius"/>
    </source>
</evidence>
<dbReference type="Pfam" id="PF02397">
    <property type="entry name" value="Bac_transf"/>
    <property type="match status" value="1"/>
</dbReference>
<gene>
    <name evidence="4" type="ORF">NU887_10555</name>
</gene>
<proteinExistence type="inferred from homology"/>
<evidence type="ECO:0000313" key="4">
    <source>
        <dbReference type="EMBL" id="MCR9015478.1"/>
    </source>
</evidence>
<keyword evidence="2" id="KW-0472">Membrane</keyword>
<comment type="similarity">
    <text evidence="1">Belongs to the bacterial sugar transferase family.</text>
</comment>
<feature type="transmembrane region" description="Helical" evidence="2">
    <location>
        <begin position="12"/>
        <end position="35"/>
    </location>
</feature>
<keyword evidence="4" id="KW-0808">Transferase</keyword>
<accession>A0A9X2P701</accession>
<organism evidence="4 5">
    <name type="scientific">Aquiflexum gelatinilyticum</name>
    <dbReference type="NCBI Taxonomy" id="2961943"/>
    <lineage>
        <taxon>Bacteria</taxon>
        <taxon>Pseudomonadati</taxon>
        <taxon>Bacteroidota</taxon>
        <taxon>Cytophagia</taxon>
        <taxon>Cytophagales</taxon>
        <taxon>Cyclobacteriaceae</taxon>
        <taxon>Aquiflexum</taxon>
    </lineage>
</organism>
<dbReference type="PANTHER" id="PTHR30576:SF8">
    <property type="entry name" value="UNDECAPRENYL-PHOSPHATE GALACTOSE PHOSPHOTRANSFERASE"/>
    <property type="match status" value="1"/>
</dbReference>
<dbReference type="GO" id="GO:0016780">
    <property type="term" value="F:phosphotransferase activity, for other substituted phosphate groups"/>
    <property type="evidence" value="ECO:0007669"/>
    <property type="project" value="TreeGrafter"/>
</dbReference>
<dbReference type="PANTHER" id="PTHR30576">
    <property type="entry name" value="COLANIC BIOSYNTHESIS UDP-GLUCOSE LIPID CARRIER TRANSFERASE"/>
    <property type="match status" value="1"/>
</dbReference>
<feature type="domain" description="Bacterial sugar transferase" evidence="3">
    <location>
        <begin position="7"/>
        <end position="181"/>
    </location>
</feature>
<evidence type="ECO:0000313" key="5">
    <source>
        <dbReference type="Proteomes" id="UP001142175"/>
    </source>
</evidence>
<protein>
    <submittedName>
        <fullName evidence="4">Sugar transferase</fullName>
    </submittedName>
</protein>
<evidence type="ECO:0000256" key="1">
    <source>
        <dbReference type="ARBA" id="ARBA00006464"/>
    </source>
</evidence>
<keyword evidence="2" id="KW-0812">Transmembrane</keyword>
<dbReference type="Proteomes" id="UP001142175">
    <property type="component" value="Unassembled WGS sequence"/>
</dbReference>